<feature type="transmembrane region" description="Helical" evidence="1">
    <location>
        <begin position="26"/>
        <end position="44"/>
    </location>
</feature>
<keyword evidence="1" id="KW-0472">Membrane</keyword>
<name>A0A1G2SDZ2_9BACT</name>
<dbReference type="STRING" id="1802727.A2937_03900"/>
<evidence type="ECO:0000256" key="1">
    <source>
        <dbReference type="SAM" id="Phobius"/>
    </source>
</evidence>
<protein>
    <submittedName>
        <fullName evidence="2">Uncharacterized protein</fullName>
    </submittedName>
</protein>
<dbReference type="AlphaFoldDB" id="A0A1G2SDZ2"/>
<comment type="caution">
    <text evidence="2">The sequence shown here is derived from an EMBL/GenBank/DDBJ whole genome shotgun (WGS) entry which is preliminary data.</text>
</comment>
<dbReference type="EMBL" id="MHUW01000019">
    <property type="protein sequence ID" value="OHA83266.1"/>
    <property type="molecule type" value="Genomic_DNA"/>
</dbReference>
<gene>
    <name evidence="2" type="ORF">A2937_03900</name>
</gene>
<keyword evidence="1" id="KW-1133">Transmembrane helix</keyword>
<feature type="transmembrane region" description="Helical" evidence="1">
    <location>
        <begin position="136"/>
        <end position="157"/>
    </location>
</feature>
<sequence>MQNINKQGIIVGIKSMKKFLELVEKFLVVSFGTIGTTGALKSLLNDTFPSWALSILGFLTYFFILYLFWVKAGKSRTIVWFGLLMFVIGFPIGLLLYFAPAVGPLFLVYGYLRGFIGDGEDKATAELKEESGKKTYYLIALVIVIIITIVVSLWKPISFVVHSGRRSVPQPENPLLGTKFSFNLPLAYSRDCEGCGGSDRDLEINRDLECIEDLDSLGFHFYKNNTKNLSYIPAATQFTVKEIYKVEPYGAAQIGGSRYLMAVLEDSKGLLSTTLLDVVQDPGSVCINKMTPHIEKMFRYLENKGTMKVVVALYDTEHQTSNVELQKQFIQSLPANLNITQATPINDGGVPGLVGVSIVVDADALVFLVGSELSLKIWEIQGLDSEYLKTLTTQDTVEIKRAPLRF</sequence>
<reference evidence="2 3" key="1">
    <citation type="journal article" date="2016" name="Nat. Commun.">
        <title>Thousands of microbial genomes shed light on interconnected biogeochemical processes in an aquifer system.</title>
        <authorList>
            <person name="Anantharaman K."/>
            <person name="Brown C.T."/>
            <person name="Hug L.A."/>
            <person name="Sharon I."/>
            <person name="Castelle C.J."/>
            <person name="Probst A.J."/>
            <person name="Thomas B.C."/>
            <person name="Singh A."/>
            <person name="Wilkins M.J."/>
            <person name="Karaoz U."/>
            <person name="Brodie E.L."/>
            <person name="Williams K.H."/>
            <person name="Hubbard S.S."/>
            <person name="Banfield J.F."/>
        </authorList>
    </citation>
    <scope>NUCLEOTIDE SEQUENCE [LARGE SCALE GENOMIC DNA]</scope>
</reference>
<dbReference type="Proteomes" id="UP000177987">
    <property type="component" value="Unassembled WGS sequence"/>
</dbReference>
<proteinExistence type="predicted"/>
<feature type="transmembrane region" description="Helical" evidence="1">
    <location>
        <begin position="77"/>
        <end position="99"/>
    </location>
</feature>
<evidence type="ECO:0000313" key="2">
    <source>
        <dbReference type="EMBL" id="OHA83266.1"/>
    </source>
</evidence>
<evidence type="ECO:0000313" key="3">
    <source>
        <dbReference type="Proteomes" id="UP000177987"/>
    </source>
</evidence>
<organism evidence="2 3">
    <name type="scientific">Candidatus Yonathbacteria bacterium RIFCSPLOWO2_01_FULL_47_33b</name>
    <dbReference type="NCBI Taxonomy" id="1802727"/>
    <lineage>
        <taxon>Bacteria</taxon>
        <taxon>Candidatus Yonathiibacteriota</taxon>
    </lineage>
</organism>
<feature type="transmembrane region" description="Helical" evidence="1">
    <location>
        <begin position="50"/>
        <end position="70"/>
    </location>
</feature>
<accession>A0A1G2SDZ2</accession>
<keyword evidence="1" id="KW-0812">Transmembrane</keyword>